<evidence type="ECO:0000259" key="4">
    <source>
        <dbReference type="Pfam" id="PF01555"/>
    </source>
</evidence>
<organism evidence="5">
    <name type="scientific">marine sediment metagenome</name>
    <dbReference type="NCBI Taxonomy" id="412755"/>
    <lineage>
        <taxon>unclassified sequences</taxon>
        <taxon>metagenomes</taxon>
        <taxon>ecological metagenomes</taxon>
    </lineage>
</organism>
<dbReference type="GO" id="GO:0003677">
    <property type="term" value="F:DNA binding"/>
    <property type="evidence" value="ECO:0007669"/>
    <property type="project" value="InterPro"/>
</dbReference>
<dbReference type="EMBL" id="LAZR01000710">
    <property type="protein sequence ID" value="KKN59937.1"/>
    <property type="molecule type" value="Genomic_DNA"/>
</dbReference>
<accession>A0A0F9SCC8</accession>
<evidence type="ECO:0000256" key="1">
    <source>
        <dbReference type="ARBA" id="ARBA00006594"/>
    </source>
</evidence>
<dbReference type="PRINTS" id="PR00508">
    <property type="entry name" value="S21N4MTFRASE"/>
</dbReference>
<protein>
    <recommendedName>
        <fullName evidence="4">DNA methylase N-4/N-6 domain-containing protein</fullName>
    </recommendedName>
</protein>
<name>A0A0F9SCC8_9ZZZZ</name>
<dbReference type="InterPro" id="IPR002941">
    <property type="entry name" value="DNA_methylase_N4/N6"/>
</dbReference>
<keyword evidence="3" id="KW-0808">Transferase</keyword>
<evidence type="ECO:0000256" key="3">
    <source>
        <dbReference type="ARBA" id="ARBA00022679"/>
    </source>
</evidence>
<feature type="domain" description="DNA methylase N-4/N-6" evidence="4">
    <location>
        <begin position="115"/>
        <end position="194"/>
    </location>
</feature>
<comment type="caution">
    <text evidence="5">The sequence shown here is derived from an EMBL/GenBank/DDBJ whole genome shotgun (WGS) entry which is preliminary data.</text>
</comment>
<proteinExistence type="inferred from homology"/>
<dbReference type="Pfam" id="PF01555">
    <property type="entry name" value="N6_N4_Mtase"/>
    <property type="match status" value="1"/>
</dbReference>
<reference evidence="5" key="1">
    <citation type="journal article" date="2015" name="Nature">
        <title>Complex archaea that bridge the gap between prokaryotes and eukaryotes.</title>
        <authorList>
            <person name="Spang A."/>
            <person name="Saw J.H."/>
            <person name="Jorgensen S.L."/>
            <person name="Zaremba-Niedzwiedzka K."/>
            <person name="Martijn J."/>
            <person name="Lind A.E."/>
            <person name="van Eijk R."/>
            <person name="Schleper C."/>
            <person name="Guy L."/>
            <person name="Ettema T.J."/>
        </authorList>
    </citation>
    <scope>NUCLEOTIDE SEQUENCE</scope>
</reference>
<keyword evidence="2" id="KW-0489">Methyltransferase</keyword>
<evidence type="ECO:0000256" key="2">
    <source>
        <dbReference type="ARBA" id="ARBA00022603"/>
    </source>
</evidence>
<dbReference type="InterPro" id="IPR029063">
    <property type="entry name" value="SAM-dependent_MTases_sf"/>
</dbReference>
<comment type="similarity">
    <text evidence="1">Belongs to the N(4)/N(6)-methyltransferase family.</text>
</comment>
<dbReference type="InterPro" id="IPR002052">
    <property type="entry name" value="DNA_methylase_N6_adenine_CS"/>
</dbReference>
<dbReference type="PROSITE" id="PS00092">
    <property type="entry name" value="N6_MTASE"/>
    <property type="match status" value="1"/>
</dbReference>
<gene>
    <name evidence="5" type="ORF">LCGC14_0536870</name>
</gene>
<sequence>MKAGIYNRDCIESMQEFPDNFFELAIVDPPYGIGSIKHYNTKFKNESKKWNKKIPSYKYFADLFRISKKQIIWGGNYFTNYLPAVKSWVIWDKDFNGHTNGFSDAELAWISDNSRTRIFKFKANDGKQNAIKKIHPTQKPIELYEWLLMNYAKKGDKILDTHLGSGSSAIAAHRLGYEFWGFEIDKDYYEAAVKRINLEKIKLRLF</sequence>
<dbReference type="SUPFAM" id="SSF53335">
    <property type="entry name" value="S-adenosyl-L-methionine-dependent methyltransferases"/>
    <property type="match status" value="1"/>
</dbReference>
<evidence type="ECO:0000313" key="5">
    <source>
        <dbReference type="EMBL" id="KKN59937.1"/>
    </source>
</evidence>
<dbReference type="GO" id="GO:0032259">
    <property type="term" value="P:methylation"/>
    <property type="evidence" value="ECO:0007669"/>
    <property type="project" value="UniProtKB-KW"/>
</dbReference>
<dbReference type="AlphaFoldDB" id="A0A0F9SCC8"/>
<dbReference type="Gene3D" id="3.40.50.150">
    <property type="entry name" value="Vaccinia Virus protein VP39"/>
    <property type="match status" value="1"/>
</dbReference>
<dbReference type="InterPro" id="IPR001091">
    <property type="entry name" value="RM_Methyltransferase"/>
</dbReference>
<dbReference type="GO" id="GO:0008170">
    <property type="term" value="F:N-methyltransferase activity"/>
    <property type="evidence" value="ECO:0007669"/>
    <property type="project" value="InterPro"/>
</dbReference>